<protein>
    <submittedName>
        <fullName evidence="1">Uncharacterized protein</fullName>
    </submittedName>
</protein>
<evidence type="ECO:0000313" key="1">
    <source>
        <dbReference type="EMBL" id="AYV78763.1"/>
    </source>
</evidence>
<sequence>MKVFDKLTTNVLEKNLAKSLDKNSIFTHVSINKKNIIISVKDSKFSILVKSYFASIY</sequence>
<reference evidence="1" key="1">
    <citation type="submission" date="2018-10" db="EMBL/GenBank/DDBJ databases">
        <title>Hidden diversity of soil giant viruses.</title>
        <authorList>
            <person name="Schulz F."/>
            <person name="Alteio L."/>
            <person name="Goudeau D."/>
            <person name="Ryan E.M."/>
            <person name="Malmstrom R.R."/>
            <person name="Blanchard J."/>
            <person name="Woyke T."/>
        </authorList>
    </citation>
    <scope>NUCLEOTIDE SEQUENCE</scope>
    <source>
        <strain evidence="1">EDV1</strain>
    </source>
</reference>
<accession>A0A3G4ZYV4</accession>
<proteinExistence type="predicted"/>
<gene>
    <name evidence="1" type="ORF">Edafosvirus31_3</name>
</gene>
<organism evidence="1">
    <name type="scientific">Edafosvirus sp</name>
    <dbReference type="NCBI Taxonomy" id="2487765"/>
    <lineage>
        <taxon>Viruses</taxon>
        <taxon>Varidnaviria</taxon>
        <taxon>Bamfordvirae</taxon>
        <taxon>Nucleocytoviricota</taxon>
        <taxon>Megaviricetes</taxon>
        <taxon>Imitervirales</taxon>
        <taxon>Mimiviridae</taxon>
        <taxon>Klosneuvirinae</taxon>
    </lineage>
</organism>
<dbReference type="EMBL" id="MK072096">
    <property type="protein sequence ID" value="AYV78763.1"/>
    <property type="molecule type" value="Genomic_DNA"/>
</dbReference>
<name>A0A3G4ZYV4_9VIRU</name>